<dbReference type="InterPro" id="IPR008271">
    <property type="entry name" value="Ser/Thr_kinase_AS"/>
</dbReference>
<feature type="region of interest" description="Disordered" evidence="5">
    <location>
        <begin position="319"/>
        <end position="339"/>
    </location>
</feature>
<dbReference type="PROSITE" id="PS50011">
    <property type="entry name" value="PROTEIN_KINASE_DOM"/>
    <property type="match status" value="1"/>
</dbReference>
<evidence type="ECO:0000259" key="6">
    <source>
        <dbReference type="PROSITE" id="PS50011"/>
    </source>
</evidence>
<keyword evidence="1 3" id="KW-0547">Nucleotide-binding</keyword>
<name>A0AAD5VSL6_9AGAR</name>
<dbReference type="GO" id="GO:0005737">
    <property type="term" value="C:cytoplasm"/>
    <property type="evidence" value="ECO:0007669"/>
    <property type="project" value="TreeGrafter"/>
</dbReference>
<keyword evidence="4" id="KW-0418">Kinase</keyword>
<feature type="compositionally biased region" description="Basic and acidic residues" evidence="5">
    <location>
        <begin position="439"/>
        <end position="450"/>
    </location>
</feature>
<accession>A0AAD5VSL6</accession>
<feature type="domain" description="Protein kinase" evidence="6">
    <location>
        <begin position="24"/>
        <end position="290"/>
    </location>
</feature>
<evidence type="ECO:0000313" key="7">
    <source>
        <dbReference type="EMBL" id="KAJ3566341.1"/>
    </source>
</evidence>
<dbReference type="PROSITE" id="PS00107">
    <property type="entry name" value="PROTEIN_KINASE_ATP"/>
    <property type="match status" value="1"/>
</dbReference>
<evidence type="ECO:0000256" key="1">
    <source>
        <dbReference type="ARBA" id="ARBA00022741"/>
    </source>
</evidence>
<dbReference type="Pfam" id="PF00069">
    <property type="entry name" value="Pkinase"/>
    <property type="match status" value="1"/>
</dbReference>
<evidence type="ECO:0000256" key="4">
    <source>
        <dbReference type="RuleBase" id="RU000304"/>
    </source>
</evidence>
<keyword evidence="4" id="KW-0723">Serine/threonine-protein kinase</keyword>
<gene>
    <name evidence="7" type="ORF">NP233_g7066</name>
</gene>
<comment type="caution">
    <text evidence="7">The sequence shown here is derived from an EMBL/GenBank/DDBJ whole genome shotgun (WGS) entry which is preliminary data.</text>
</comment>
<dbReference type="SUPFAM" id="SSF56112">
    <property type="entry name" value="Protein kinase-like (PK-like)"/>
    <property type="match status" value="1"/>
</dbReference>
<feature type="region of interest" description="Disordered" evidence="5">
    <location>
        <begin position="434"/>
        <end position="459"/>
    </location>
</feature>
<keyword evidence="4" id="KW-0808">Transferase</keyword>
<dbReference type="Gene3D" id="1.10.510.10">
    <property type="entry name" value="Transferase(Phosphotransferase) domain 1"/>
    <property type="match status" value="1"/>
</dbReference>
<dbReference type="AlphaFoldDB" id="A0AAD5VSL6"/>
<keyword evidence="2 3" id="KW-0067">ATP-binding</keyword>
<dbReference type="InterPro" id="IPR045269">
    <property type="entry name" value="Atg1-like"/>
</dbReference>
<proteinExistence type="inferred from homology"/>
<dbReference type="GO" id="GO:0005524">
    <property type="term" value="F:ATP binding"/>
    <property type="evidence" value="ECO:0007669"/>
    <property type="project" value="UniProtKB-UniRule"/>
</dbReference>
<dbReference type="InterPro" id="IPR011009">
    <property type="entry name" value="Kinase-like_dom_sf"/>
</dbReference>
<dbReference type="InterPro" id="IPR000719">
    <property type="entry name" value="Prot_kinase_dom"/>
</dbReference>
<dbReference type="GO" id="GO:0010506">
    <property type="term" value="P:regulation of autophagy"/>
    <property type="evidence" value="ECO:0007669"/>
    <property type="project" value="InterPro"/>
</dbReference>
<dbReference type="PANTHER" id="PTHR24348">
    <property type="entry name" value="SERINE/THREONINE-PROTEIN KINASE UNC-51-RELATED"/>
    <property type="match status" value="1"/>
</dbReference>
<dbReference type="Proteomes" id="UP001213000">
    <property type="component" value="Unassembled WGS sequence"/>
</dbReference>
<reference evidence="7" key="1">
    <citation type="submission" date="2022-07" db="EMBL/GenBank/DDBJ databases">
        <title>Genome Sequence of Leucocoprinus birnbaumii.</title>
        <authorList>
            <person name="Buettner E."/>
        </authorList>
    </citation>
    <scope>NUCLEOTIDE SEQUENCE</scope>
    <source>
        <strain evidence="7">VT141</strain>
    </source>
</reference>
<dbReference type="GO" id="GO:0004674">
    <property type="term" value="F:protein serine/threonine kinase activity"/>
    <property type="evidence" value="ECO:0007669"/>
    <property type="project" value="UniProtKB-KW"/>
</dbReference>
<dbReference type="InterPro" id="IPR017441">
    <property type="entry name" value="Protein_kinase_ATP_BS"/>
</dbReference>
<feature type="region of interest" description="Disordered" evidence="5">
    <location>
        <begin position="364"/>
        <end position="395"/>
    </location>
</feature>
<organism evidence="7 8">
    <name type="scientific">Leucocoprinus birnbaumii</name>
    <dbReference type="NCBI Taxonomy" id="56174"/>
    <lineage>
        <taxon>Eukaryota</taxon>
        <taxon>Fungi</taxon>
        <taxon>Dikarya</taxon>
        <taxon>Basidiomycota</taxon>
        <taxon>Agaricomycotina</taxon>
        <taxon>Agaricomycetes</taxon>
        <taxon>Agaricomycetidae</taxon>
        <taxon>Agaricales</taxon>
        <taxon>Agaricineae</taxon>
        <taxon>Agaricaceae</taxon>
        <taxon>Leucocoprinus</taxon>
    </lineage>
</organism>
<evidence type="ECO:0000256" key="3">
    <source>
        <dbReference type="PROSITE-ProRule" id="PRU10141"/>
    </source>
</evidence>
<dbReference type="EMBL" id="JANIEX010000495">
    <property type="protein sequence ID" value="KAJ3566341.1"/>
    <property type="molecule type" value="Genomic_DNA"/>
</dbReference>
<protein>
    <recommendedName>
        <fullName evidence="6">Protein kinase domain-containing protein</fullName>
    </recommendedName>
</protein>
<feature type="compositionally biased region" description="Low complexity" evidence="5">
    <location>
        <begin position="376"/>
        <end position="395"/>
    </location>
</feature>
<sequence>MTKRAAVEVPSFPQIGTVFDVGRLQLVSVIGTGGYGVVYRAIDTHELSNRSYAVKCLMRTEEHHQSHIREIALHKLASSHPAIITLHRVVEEDAFLYIVMEYAPDQDLFVQILHKCRYLGNDSLIKSAFLQLLDALEHCHALGIYHRDLKPENIVCFEDGVRLALTDFGLATTQGTSGEFRTGSVYHMSPECQTSEGTYEGIYSPQSCDIWSLGIVLLNIVTGRNPWKVASHEDPTFRSFCRNPYYFLPKILPISPELNDVLVMMLSLEWRARPSISEIRSAVSQITTFYSTAVVFEGNVARCPWETGMDLGTGTQKANISVDIPPQLPPRRPIAVKPRESRALEDDDFFDHTFDDEILQSELDDYPDEEQQLSYDTASSPTSRSDSSLCTSDSASPITPINADFSFDQHLASRPRSPFTSLISGLQCFFRLSSSDGSSHPENDKGRVSPDPEMFTIDL</sequence>
<dbReference type="SMART" id="SM00220">
    <property type="entry name" value="S_TKc"/>
    <property type="match status" value="1"/>
</dbReference>
<dbReference type="PROSITE" id="PS00108">
    <property type="entry name" value="PROTEIN_KINASE_ST"/>
    <property type="match status" value="1"/>
</dbReference>
<evidence type="ECO:0000256" key="2">
    <source>
        <dbReference type="ARBA" id="ARBA00022840"/>
    </source>
</evidence>
<evidence type="ECO:0000256" key="5">
    <source>
        <dbReference type="SAM" id="MobiDB-lite"/>
    </source>
</evidence>
<evidence type="ECO:0000313" key="8">
    <source>
        <dbReference type="Proteomes" id="UP001213000"/>
    </source>
</evidence>
<feature type="binding site" evidence="3">
    <location>
        <position position="55"/>
    </location>
    <ligand>
        <name>ATP</name>
        <dbReference type="ChEBI" id="CHEBI:30616"/>
    </ligand>
</feature>
<keyword evidence="8" id="KW-1185">Reference proteome</keyword>
<comment type="similarity">
    <text evidence="4">Belongs to the protein kinase superfamily.</text>
</comment>